<evidence type="ECO:0000256" key="1">
    <source>
        <dbReference type="SAM" id="SignalP"/>
    </source>
</evidence>
<evidence type="ECO:0008006" key="4">
    <source>
        <dbReference type="Google" id="ProtNLM"/>
    </source>
</evidence>
<protein>
    <recommendedName>
        <fullName evidence="4">DUF4148 domain-containing protein</fullName>
    </recommendedName>
</protein>
<comment type="caution">
    <text evidence="2">The sequence shown here is derived from an EMBL/GenBank/DDBJ whole genome shotgun (WGS) entry which is preliminary data.</text>
</comment>
<gene>
    <name evidence="2" type="ORF">ACFOHJ_06930</name>
</gene>
<evidence type="ECO:0000313" key="3">
    <source>
        <dbReference type="Proteomes" id="UP001595583"/>
    </source>
</evidence>
<sequence length="74" mass="8058">MMIYKVVIATALISAFSMPSFAATEYWVAKDAVSHKCEVVSKKPDGTKMMNAGNKMYTSQSKAQAAMKQMAACK</sequence>
<feature type="chain" id="PRO_5047263576" description="DUF4148 domain-containing protein" evidence="1">
    <location>
        <begin position="23"/>
        <end position="74"/>
    </location>
</feature>
<accession>A0ABV7K6I2</accession>
<reference evidence="3" key="1">
    <citation type="journal article" date="2019" name="Int. J. Syst. Evol. Microbiol.">
        <title>The Global Catalogue of Microorganisms (GCM) 10K type strain sequencing project: providing services to taxonomists for standard genome sequencing and annotation.</title>
        <authorList>
            <consortium name="The Broad Institute Genomics Platform"/>
            <consortium name="The Broad Institute Genome Sequencing Center for Infectious Disease"/>
            <person name="Wu L."/>
            <person name="Ma J."/>
        </authorList>
    </citation>
    <scope>NUCLEOTIDE SEQUENCE [LARGE SCALE GENOMIC DNA]</scope>
    <source>
        <strain evidence="3">KCTC 52165</strain>
    </source>
</reference>
<feature type="signal peptide" evidence="1">
    <location>
        <begin position="1"/>
        <end position="22"/>
    </location>
</feature>
<keyword evidence="3" id="KW-1185">Reference proteome</keyword>
<dbReference type="Proteomes" id="UP001595583">
    <property type="component" value="Unassembled WGS sequence"/>
</dbReference>
<name>A0ABV7K6I2_9HYPH</name>
<evidence type="ECO:0000313" key="2">
    <source>
        <dbReference type="EMBL" id="MFC3205939.1"/>
    </source>
</evidence>
<organism evidence="2 3">
    <name type="scientific">Aquamicrobium soli</name>
    <dbReference type="NCBI Taxonomy" id="1811518"/>
    <lineage>
        <taxon>Bacteria</taxon>
        <taxon>Pseudomonadati</taxon>
        <taxon>Pseudomonadota</taxon>
        <taxon>Alphaproteobacteria</taxon>
        <taxon>Hyphomicrobiales</taxon>
        <taxon>Phyllobacteriaceae</taxon>
        <taxon>Aquamicrobium</taxon>
    </lineage>
</organism>
<keyword evidence="1" id="KW-0732">Signal</keyword>
<proteinExistence type="predicted"/>
<dbReference type="RefSeq" id="WP_378219759.1">
    <property type="nucleotide sequence ID" value="NZ_JBHRTK010000009.1"/>
</dbReference>
<dbReference type="EMBL" id="JBHRTK010000009">
    <property type="protein sequence ID" value="MFC3205939.1"/>
    <property type="molecule type" value="Genomic_DNA"/>
</dbReference>